<sequence>MYKLTTGEVDLKIADLFEMSPAQSLVSDSLAAPPLIRRLQQGDALSMRIFESLYDSKLKHTRTNWMIVNSWNCYEMLIAPALGILKNLSKQLQIFWPTKTNVVDRIVNDFG</sequence>
<proteinExistence type="predicted"/>
<evidence type="ECO:0000313" key="1">
    <source>
        <dbReference type="EMBL" id="EYC26602.1"/>
    </source>
</evidence>
<evidence type="ECO:0000313" key="2">
    <source>
        <dbReference type="Proteomes" id="UP000024635"/>
    </source>
</evidence>
<dbReference type="EMBL" id="JARK01001346">
    <property type="protein sequence ID" value="EYC26602.1"/>
    <property type="molecule type" value="Genomic_DNA"/>
</dbReference>
<dbReference type="AlphaFoldDB" id="A0A016VHY3"/>
<comment type="caution">
    <text evidence="1">The sequence shown here is derived from an EMBL/GenBank/DDBJ whole genome shotgun (WGS) entry which is preliminary data.</text>
</comment>
<organism evidence="1 2">
    <name type="scientific">Ancylostoma ceylanicum</name>
    <dbReference type="NCBI Taxonomy" id="53326"/>
    <lineage>
        <taxon>Eukaryota</taxon>
        <taxon>Metazoa</taxon>
        <taxon>Ecdysozoa</taxon>
        <taxon>Nematoda</taxon>
        <taxon>Chromadorea</taxon>
        <taxon>Rhabditida</taxon>
        <taxon>Rhabditina</taxon>
        <taxon>Rhabditomorpha</taxon>
        <taxon>Strongyloidea</taxon>
        <taxon>Ancylostomatidae</taxon>
        <taxon>Ancylostomatinae</taxon>
        <taxon>Ancylostoma</taxon>
    </lineage>
</organism>
<reference evidence="2" key="1">
    <citation type="journal article" date="2015" name="Nat. Genet.">
        <title>The genome and transcriptome of the zoonotic hookworm Ancylostoma ceylanicum identify infection-specific gene families.</title>
        <authorList>
            <person name="Schwarz E.M."/>
            <person name="Hu Y."/>
            <person name="Antoshechkin I."/>
            <person name="Miller M.M."/>
            <person name="Sternberg P.W."/>
            <person name="Aroian R.V."/>
        </authorList>
    </citation>
    <scope>NUCLEOTIDE SEQUENCE</scope>
    <source>
        <strain evidence="2">HY135</strain>
    </source>
</reference>
<keyword evidence="2" id="KW-1185">Reference proteome</keyword>
<dbReference type="Proteomes" id="UP000024635">
    <property type="component" value="Unassembled WGS sequence"/>
</dbReference>
<accession>A0A016VHY3</accession>
<protein>
    <submittedName>
        <fullName evidence="1">Uncharacterized protein</fullName>
    </submittedName>
</protein>
<gene>
    <name evidence="1" type="primary">Acey_s0010.g860</name>
    <name evidence="1" type="ORF">Y032_0010g860</name>
</gene>
<name>A0A016VHY3_9BILA</name>